<accession>A0A3S0ADC7</accession>
<feature type="domain" description="Enhanced intracellular survival protein" evidence="1">
    <location>
        <begin position="288"/>
        <end position="396"/>
    </location>
</feature>
<dbReference type="InterPro" id="IPR016181">
    <property type="entry name" value="Acyl_CoA_acyltransferase"/>
</dbReference>
<dbReference type="GO" id="GO:0030649">
    <property type="term" value="P:aminoglycoside antibiotic catabolic process"/>
    <property type="evidence" value="ECO:0007669"/>
    <property type="project" value="TreeGrafter"/>
</dbReference>
<dbReference type="Pfam" id="PF17668">
    <property type="entry name" value="Acetyltransf_17"/>
    <property type="match status" value="1"/>
</dbReference>
<dbReference type="Gene3D" id="3.30.1050.10">
    <property type="entry name" value="SCP2 sterol-binding domain"/>
    <property type="match status" value="1"/>
</dbReference>
<dbReference type="EMBL" id="PXZH01000001">
    <property type="protein sequence ID" value="RST90124.1"/>
    <property type="molecule type" value="Genomic_DNA"/>
</dbReference>
<protein>
    <submittedName>
        <fullName evidence="3">GNAT family N-acetyltransferase</fullName>
    </submittedName>
</protein>
<dbReference type="Pfam" id="PF13530">
    <property type="entry name" value="SCP2_2"/>
    <property type="match status" value="1"/>
</dbReference>
<dbReference type="InterPro" id="IPR051554">
    <property type="entry name" value="Acetyltransferase_Eis"/>
</dbReference>
<name>A0A3S0ADC7_9ENTE</name>
<dbReference type="InterPro" id="IPR041380">
    <property type="entry name" value="Acetyltransf_17"/>
</dbReference>
<dbReference type="Proteomes" id="UP000277864">
    <property type="component" value="Unassembled WGS sequence"/>
</dbReference>
<keyword evidence="4" id="KW-1185">Reference proteome</keyword>
<reference evidence="3 4" key="1">
    <citation type="submission" date="2018-03" db="EMBL/GenBank/DDBJ databases">
        <authorList>
            <person name="Gulvik C.A."/>
        </authorList>
    </citation>
    <scope>NUCLEOTIDE SEQUENCE [LARGE SCALE GENOMIC DNA]</scope>
    <source>
        <strain evidence="3 4">JCM 31581</strain>
    </source>
</reference>
<dbReference type="RefSeq" id="WP_125942738.1">
    <property type="nucleotide sequence ID" value="NZ_PXZH01000001.1"/>
</dbReference>
<dbReference type="SUPFAM" id="SSF55718">
    <property type="entry name" value="SCP-like"/>
    <property type="match status" value="1"/>
</dbReference>
<proteinExistence type="predicted"/>
<organism evidence="3 4">
    <name type="scientific">Vagococcus humatus</name>
    <dbReference type="NCBI Taxonomy" id="1889241"/>
    <lineage>
        <taxon>Bacteria</taxon>
        <taxon>Bacillati</taxon>
        <taxon>Bacillota</taxon>
        <taxon>Bacilli</taxon>
        <taxon>Lactobacillales</taxon>
        <taxon>Enterococcaceae</taxon>
        <taxon>Vagococcus</taxon>
    </lineage>
</organism>
<dbReference type="PANTHER" id="PTHR37817:SF1">
    <property type="entry name" value="N-ACETYLTRANSFERASE EIS"/>
    <property type="match status" value="1"/>
</dbReference>
<dbReference type="PANTHER" id="PTHR37817">
    <property type="entry name" value="N-ACETYLTRANSFERASE EIS"/>
    <property type="match status" value="1"/>
</dbReference>
<evidence type="ECO:0000313" key="4">
    <source>
        <dbReference type="Proteomes" id="UP000277864"/>
    </source>
</evidence>
<keyword evidence="3" id="KW-0808">Transferase</keyword>
<sequence>MANIKKMEKDHLEEMFQLAKYAFHFEETEERRKRFQYIATHSENYGVFQAANQLTSQVMNTPFTVNFHGVTYTMGGIGFVSSYPEWRGQGGINQLMTDILRDSYQKGQVLSYLAPFSYSFYRRYGYEWVFERLTYEMNVTDLPVVERMLGQVIRVTPKEGKTAIQHLYHASEQSKKGGLIRDDWLYTYKYELKEPNSYMALYKNEQGVEEGYLVYEMDSDCLVIKELVYISLEAFYGIIHFIKSHQASFVKCRYETGQNQDTVSFLMPEPSVKRSLTPYMMARIVSMKAFLEQYPWSVSQERLSQLVFRVKDDEYAPWNNGWYEWRLVEGQWQVCQQIQAEEVTPDKLCIEGSIQGFTQMLLGYQKPTTLAFFQQIKGEQRAIQLLDELVVTMPPVLDDYF</sequence>
<evidence type="ECO:0000313" key="3">
    <source>
        <dbReference type="EMBL" id="RST90124.1"/>
    </source>
</evidence>
<dbReference type="InterPro" id="IPR036527">
    <property type="entry name" value="SCP2_sterol-bd_dom_sf"/>
</dbReference>
<feature type="domain" description="Eis-like acetyltransferase" evidence="2">
    <location>
        <begin position="177"/>
        <end position="284"/>
    </location>
</feature>
<dbReference type="InterPro" id="IPR025559">
    <property type="entry name" value="Eis_dom"/>
</dbReference>
<dbReference type="Gene3D" id="3.40.630.30">
    <property type="match status" value="2"/>
</dbReference>
<evidence type="ECO:0000259" key="1">
    <source>
        <dbReference type="Pfam" id="PF13530"/>
    </source>
</evidence>
<dbReference type="AlphaFoldDB" id="A0A3S0ADC7"/>
<dbReference type="SUPFAM" id="SSF55729">
    <property type="entry name" value="Acyl-CoA N-acyltransferases (Nat)"/>
    <property type="match status" value="1"/>
</dbReference>
<dbReference type="OrthoDB" id="9768284at2"/>
<evidence type="ECO:0000259" key="2">
    <source>
        <dbReference type="Pfam" id="PF17668"/>
    </source>
</evidence>
<gene>
    <name evidence="3" type="ORF">C7P63_03330</name>
</gene>
<dbReference type="Pfam" id="PF13527">
    <property type="entry name" value="Acetyltransf_9"/>
    <property type="match status" value="1"/>
</dbReference>
<comment type="caution">
    <text evidence="3">The sequence shown here is derived from an EMBL/GenBank/DDBJ whole genome shotgun (WGS) entry which is preliminary data.</text>
</comment>
<dbReference type="GO" id="GO:0034069">
    <property type="term" value="F:aminoglycoside N-acetyltransferase activity"/>
    <property type="evidence" value="ECO:0007669"/>
    <property type="project" value="TreeGrafter"/>
</dbReference>